<feature type="region of interest" description="Disordered" evidence="1">
    <location>
        <begin position="103"/>
        <end position="147"/>
    </location>
</feature>
<sequence length="307" mass="33139">PFENPFVPRDLADRQGVQPAGGACSTNPLDSRAVARDSRQLETNGLDTGGSSAEELDIIPPSLLSEFKERSAVPTDRPPSTFTAPGMVLSWSCLAVSPYYSEESGGRYVSSAGPPVVPSSGPRELSTNTAKRPRSPSSTISSGEKSDTRCTKILFGLPFCESGKIRYLEHHHGRRSGGPLVGRHNRRRGSEHRPGQGRPAFGRLRGGRHRRHPQARKDEPEAHAQRHEQERRGRRRQAQGGLRPLHERDREAGEEVGHDRVEHDRRQGAGAPLPSSQDAALGAGGDGVGRVGVQGDGQGGQRSGQHP</sequence>
<dbReference type="Proteomes" id="UP000266841">
    <property type="component" value="Unassembled WGS sequence"/>
</dbReference>
<feature type="compositionally biased region" description="Basic residues" evidence="1">
    <location>
        <begin position="205"/>
        <end position="214"/>
    </location>
</feature>
<keyword evidence="3" id="KW-1185">Reference proteome</keyword>
<name>K0QYJ4_THAOC</name>
<feature type="compositionally biased region" description="Polar residues" evidence="1">
    <location>
        <begin position="125"/>
        <end position="143"/>
    </location>
</feature>
<comment type="caution">
    <text evidence="2">The sequence shown here is derived from an EMBL/GenBank/DDBJ whole genome shotgun (WGS) entry which is preliminary data.</text>
</comment>
<evidence type="ECO:0000256" key="1">
    <source>
        <dbReference type="SAM" id="MobiDB-lite"/>
    </source>
</evidence>
<dbReference type="EMBL" id="AGNL01050528">
    <property type="protein sequence ID" value="EJK43860.1"/>
    <property type="molecule type" value="Genomic_DNA"/>
</dbReference>
<feature type="compositionally biased region" description="Low complexity" evidence="1">
    <location>
        <begin position="109"/>
        <end position="122"/>
    </location>
</feature>
<feature type="compositionally biased region" description="Polar residues" evidence="1">
    <location>
        <begin position="41"/>
        <end position="51"/>
    </location>
</feature>
<dbReference type="AlphaFoldDB" id="K0QYJ4"/>
<feature type="non-terminal residue" evidence="2">
    <location>
        <position position="1"/>
    </location>
</feature>
<reference evidence="2 3" key="1">
    <citation type="journal article" date="2012" name="Genome Biol.">
        <title>Genome and low-iron response of an oceanic diatom adapted to chronic iron limitation.</title>
        <authorList>
            <person name="Lommer M."/>
            <person name="Specht M."/>
            <person name="Roy A.S."/>
            <person name="Kraemer L."/>
            <person name="Andreson R."/>
            <person name="Gutowska M.A."/>
            <person name="Wolf J."/>
            <person name="Bergner S.V."/>
            <person name="Schilhabel M.B."/>
            <person name="Klostermeier U.C."/>
            <person name="Beiko R.G."/>
            <person name="Rosenstiel P."/>
            <person name="Hippler M."/>
            <person name="Laroche J."/>
        </authorList>
    </citation>
    <scope>NUCLEOTIDE SEQUENCE [LARGE SCALE GENOMIC DNA]</scope>
    <source>
        <strain evidence="2 3">CCMP1005</strain>
    </source>
</reference>
<proteinExistence type="predicted"/>
<feature type="compositionally biased region" description="Gly residues" evidence="1">
    <location>
        <begin position="282"/>
        <end position="307"/>
    </location>
</feature>
<gene>
    <name evidence="2" type="ORF">THAOC_37652</name>
</gene>
<feature type="compositionally biased region" description="Basic and acidic residues" evidence="1">
    <location>
        <begin position="244"/>
        <end position="267"/>
    </location>
</feature>
<accession>K0QYJ4</accession>
<evidence type="ECO:0000313" key="3">
    <source>
        <dbReference type="Proteomes" id="UP000266841"/>
    </source>
</evidence>
<feature type="region of interest" description="Disordered" evidence="1">
    <location>
        <begin position="1"/>
        <end position="61"/>
    </location>
</feature>
<protein>
    <submittedName>
        <fullName evidence="2">Uncharacterized protein</fullName>
    </submittedName>
</protein>
<feature type="region of interest" description="Disordered" evidence="1">
    <location>
        <begin position="171"/>
        <end position="307"/>
    </location>
</feature>
<evidence type="ECO:0000313" key="2">
    <source>
        <dbReference type="EMBL" id="EJK43860.1"/>
    </source>
</evidence>
<organism evidence="2 3">
    <name type="scientific">Thalassiosira oceanica</name>
    <name type="common">Marine diatom</name>
    <dbReference type="NCBI Taxonomy" id="159749"/>
    <lineage>
        <taxon>Eukaryota</taxon>
        <taxon>Sar</taxon>
        <taxon>Stramenopiles</taxon>
        <taxon>Ochrophyta</taxon>
        <taxon>Bacillariophyta</taxon>
        <taxon>Coscinodiscophyceae</taxon>
        <taxon>Thalassiosirophycidae</taxon>
        <taxon>Thalassiosirales</taxon>
        <taxon>Thalassiosiraceae</taxon>
        <taxon>Thalassiosira</taxon>
    </lineage>
</organism>
<feature type="compositionally biased region" description="Basic and acidic residues" evidence="1">
    <location>
        <begin position="215"/>
        <end position="231"/>
    </location>
</feature>